<dbReference type="Pfam" id="PF03781">
    <property type="entry name" value="FGE-sulfatase"/>
    <property type="match status" value="1"/>
</dbReference>
<accession>A0A2L0ET08</accession>
<dbReference type="InterPro" id="IPR042095">
    <property type="entry name" value="SUMF_sf"/>
</dbReference>
<name>A0A2L0ET08_SORCE</name>
<gene>
    <name evidence="3" type="ORF">SOCE26_038410</name>
</gene>
<protein>
    <recommendedName>
        <fullName evidence="2">Sulfatase-modifying factor enzyme-like domain-containing protein</fullName>
    </recommendedName>
</protein>
<feature type="domain" description="Sulfatase-modifying factor enzyme-like" evidence="2">
    <location>
        <begin position="104"/>
        <end position="178"/>
    </location>
</feature>
<evidence type="ECO:0000313" key="4">
    <source>
        <dbReference type="Proteomes" id="UP000238348"/>
    </source>
</evidence>
<organism evidence="3 4">
    <name type="scientific">Sorangium cellulosum</name>
    <name type="common">Polyangium cellulosum</name>
    <dbReference type="NCBI Taxonomy" id="56"/>
    <lineage>
        <taxon>Bacteria</taxon>
        <taxon>Pseudomonadati</taxon>
        <taxon>Myxococcota</taxon>
        <taxon>Polyangia</taxon>
        <taxon>Polyangiales</taxon>
        <taxon>Polyangiaceae</taxon>
        <taxon>Sorangium</taxon>
    </lineage>
</organism>
<dbReference type="AlphaFoldDB" id="A0A2L0ET08"/>
<dbReference type="InterPro" id="IPR016187">
    <property type="entry name" value="CTDL_fold"/>
</dbReference>
<dbReference type="Gene3D" id="3.90.1580.10">
    <property type="entry name" value="paralog of FGE (formylglycine-generating enzyme)"/>
    <property type="match status" value="1"/>
</dbReference>
<proteinExistence type="predicted"/>
<dbReference type="EMBL" id="CP012673">
    <property type="protein sequence ID" value="AUX42410.1"/>
    <property type="molecule type" value="Genomic_DNA"/>
</dbReference>
<evidence type="ECO:0000256" key="1">
    <source>
        <dbReference type="SAM" id="MobiDB-lite"/>
    </source>
</evidence>
<evidence type="ECO:0000313" key="3">
    <source>
        <dbReference type="EMBL" id="AUX42410.1"/>
    </source>
</evidence>
<dbReference type="InterPro" id="IPR005532">
    <property type="entry name" value="SUMF_dom"/>
</dbReference>
<feature type="compositionally biased region" description="Pro residues" evidence="1">
    <location>
        <begin position="68"/>
        <end position="83"/>
    </location>
</feature>
<sequence length="182" mass="19393">MRITAAMAAGITDRVWSLEEFMVAALAEPAGEKPEPQPLAIPKPEGPARELPAGRGWLRVLPGGSAPSAPPAPQPPPPAPSAAPPQSCDFIDIQQVGSRSMTGDGKWGQTDLAGNMWEWVLDGHGDYSPLCNNCAELTAMSNRVLRSGSWDYGAPAMLSSRRHNGDPSVRHYSVGVRCERTP</sequence>
<feature type="compositionally biased region" description="Pro residues" evidence="1">
    <location>
        <begin position="36"/>
        <end position="45"/>
    </location>
</feature>
<dbReference type="OrthoDB" id="9768004at2"/>
<reference evidence="3 4" key="1">
    <citation type="submission" date="2015-09" db="EMBL/GenBank/DDBJ databases">
        <title>Sorangium comparison.</title>
        <authorList>
            <person name="Zaburannyi N."/>
            <person name="Bunk B."/>
            <person name="Overmann J."/>
            <person name="Mueller R."/>
        </authorList>
    </citation>
    <scope>NUCLEOTIDE SEQUENCE [LARGE SCALE GENOMIC DNA]</scope>
    <source>
        <strain evidence="3 4">So ce26</strain>
    </source>
</reference>
<dbReference type="SUPFAM" id="SSF56436">
    <property type="entry name" value="C-type lectin-like"/>
    <property type="match status" value="1"/>
</dbReference>
<dbReference type="RefSeq" id="WP_104981230.1">
    <property type="nucleotide sequence ID" value="NZ_CP012673.1"/>
</dbReference>
<evidence type="ECO:0000259" key="2">
    <source>
        <dbReference type="Pfam" id="PF03781"/>
    </source>
</evidence>
<feature type="region of interest" description="Disordered" evidence="1">
    <location>
        <begin position="28"/>
        <end position="87"/>
    </location>
</feature>
<dbReference type="Proteomes" id="UP000238348">
    <property type="component" value="Chromosome"/>
</dbReference>